<keyword evidence="3" id="KW-0812">Transmembrane</keyword>
<feature type="compositionally biased region" description="Low complexity" evidence="2">
    <location>
        <begin position="218"/>
        <end position="231"/>
    </location>
</feature>
<dbReference type="PANTHER" id="PTHR10566">
    <property type="entry name" value="CHAPERONE-ACTIVITY OF BC1 COMPLEX CABC1 -RELATED"/>
    <property type="match status" value="1"/>
</dbReference>
<dbReference type="InterPro" id="IPR004147">
    <property type="entry name" value="ABC1_dom"/>
</dbReference>
<dbReference type="Proteomes" id="UP000041254">
    <property type="component" value="Unassembled WGS sequence"/>
</dbReference>
<keyword evidence="6" id="KW-1185">Reference proteome</keyword>
<feature type="compositionally biased region" description="Basic and acidic residues" evidence="2">
    <location>
        <begin position="1075"/>
        <end position="1105"/>
    </location>
</feature>
<feature type="compositionally biased region" description="Low complexity" evidence="2">
    <location>
        <begin position="41"/>
        <end position="54"/>
    </location>
</feature>
<name>A0A0G4GGM9_VITBC</name>
<evidence type="ECO:0000256" key="2">
    <source>
        <dbReference type="SAM" id="MobiDB-lite"/>
    </source>
</evidence>
<dbReference type="EMBL" id="CDMY01000656">
    <property type="protein sequence ID" value="CEM28594.1"/>
    <property type="molecule type" value="Genomic_DNA"/>
</dbReference>
<feature type="transmembrane region" description="Helical" evidence="3">
    <location>
        <begin position="66"/>
        <end position="88"/>
    </location>
</feature>
<keyword evidence="3" id="KW-0472">Membrane</keyword>
<accession>A0A0G4GGM9</accession>
<feature type="region of interest" description="Disordered" evidence="2">
    <location>
        <begin position="217"/>
        <end position="236"/>
    </location>
</feature>
<protein>
    <recommendedName>
        <fullName evidence="4">Protein kinase domain-containing protein</fullName>
    </recommendedName>
</protein>
<gene>
    <name evidence="5" type="ORF">Vbra_17712</name>
</gene>
<dbReference type="PANTHER" id="PTHR10566:SF118">
    <property type="entry name" value="PROTEIN KINASE DOMAIN-CONTAINING PROTEIN"/>
    <property type="match status" value="1"/>
</dbReference>
<keyword evidence="3" id="KW-1133">Transmembrane helix</keyword>
<dbReference type="STRING" id="1169540.A0A0G4GGM9"/>
<comment type="similarity">
    <text evidence="1">Belongs to the protein kinase superfamily. ADCK protein kinase family.</text>
</comment>
<organism evidence="5 6">
    <name type="scientific">Vitrella brassicaformis (strain CCMP3155)</name>
    <dbReference type="NCBI Taxonomy" id="1169540"/>
    <lineage>
        <taxon>Eukaryota</taxon>
        <taxon>Sar</taxon>
        <taxon>Alveolata</taxon>
        <taxon>Colpodellida</taxon>
        <taxon>Vitrellaceae</taxon>
        <taxon>Vitrella</taxon>
    </lineage>
</organism>
<evidence type="ECO:0000313" key="5">
    <source>
        <dbReference type="EMBL" id="CEM28594.1"/>
    </source>
</evidence>
<dbReference type="InterPro" id="IPR050154">
    <property type="entry name" value="UbiB_kinase"/>
</dbReference>
<dbReference type="Gene3D" id="1.10.510.10">
    <property type="entry name" value="Transferase(Phosphotransferase) domain 1"/>
    <property type="match status" value="1"/>
</dbReference>
<dbReference type="VEuPathDB" id="CryptoDB:Vbra_17712"/>
<dbReference type="SUPFAM" id="SSF56112">
    <property type="entry name" value="Protein kinase-like (PK-like)"/>
    <property type="match status" value="1"/>
</dbReference>
<feature type="compositionally biased region" description="Basic and acidic residues" evidence="2">
    <location>
        <begin position="777"/>
        <end position="793"/>
    </location>
</feature>
<evidence type="ECO:0000256" key="3">
    <source>
        <dbReference type="SAM" id="Phobius"/>
    </source>
</evidence>
<dbReference type="AlphaFoldDB" id="A0A0G4GGM9"/>
<dbReference type="InterPro" id="IPR000719">
    <property type="entry name" value="Prot_kinase_dom"/>
</dbReference>
<evidence type="ECO:0000256" key="1">
    <source>
        <dbReference type="ARBA" id="ARBA00009670"/>
    </source>
</evidence>
<dbReference type="GO" id="GO:0005524">
    <property type="term" value="F:ATP binding"/>
    <property type="evidence" value="ECO:0007669"/>
    <property type="project" value="InterPro"/>
</dbReference>
<dbReference type="GO" id="GO:0004672">
    <property type="term" value="F:protein kinase activity"/>
    <property type="evidence" value="ECO:0007669"/>
    <property type="project" value="InterPro"/>
</dbReference>
<dbReference type="OrthoDB" id="427480at2759"/>
<dbReference type="PROSITE" id="PS50011">
    <property type="entry name" value="PROTEIN_KINASE_DOM"/>
    <property type="match status" value="1"/>
</dbReference>
<evidence type="ECO:0000259" key="4">
    <source>
        <dbReference type="PROSITE" id="PS50011"/>
    </source>
</evidence>
<proteinExistence type="inferred from homology"/>
<dbReference type="InterPro" id="IPR011009">
    <property type="entry name" value="Kinase-like_dom_sf"/>
</dbReference>
<feature type="domain" description="Protein kinase" evidence="4">
    <location>
        <begin position="382"/>
        <end position="722"/>
    </location>
</feature>
<dbReference type="InParanoid" id="A0A0G4GGM9"/>
<feature type="compositionally biased region" description="Low complexity" evidence="2">
    <location>
        <begin position="757"/>
        <end position="773"/>
    </location>
</feature>
<dbReference type="Pfam" id="PF03109">
    <property type="entry name" value="ABC1"/>
    <property type="match status" value="1"/>
</dbReference>
<dbReference type="CDD" id="cd05121">
    <property type="entry name" value="ABC1_ADCK3-like"/>
    <property type="match status" value="1"/>
</dbReference>
<evidence type="ECO:0000313" key="6">
    <source>
        <dbReference type="Proteomes" id="UP000041254"/>
    </source>
</evidence>
<feature type="region of interest" description="Disordered" evidence="2">
    <location>
        <begin position="757"/>
        <end position="809"/>
    </location>
</feature>
<sequence length="1105" mass="122777">MGTVDHGAHTYTYTATAVSSRACVRPPITQHQHQEQHQQRRACSSSSATSSYPPARRRRRRRPCPCVPLVLVCVCVGIIARASCFLIPPCVDVDVRRSRQPFPPWSTFQSRRPHPKTYRGAFPVDHASTLMVDFMTVTNVMKQIATKGGGGASVLGLVAIAYVINEMSRTHTPSAGLYGPTHQDQDMIDLHQHPGTRTGPSYDPLAANVTSLSSRQISNGNGYGNTSSSSTGVGGPNGFDAESVRRWLREGDDPNLPRKYDVGALRAHYSRKPRMVASRVMSVGGKSMRFVWQLQQDISSKRWDDNMAMRAVQLREMVADLGPAFIKVAQGLSVRPDILPSLYVNEFQQFQDRVRPFPSDLAIAILEKNLGGPIEQFFTDRKAFRAPVAAASLGQVYKAEWRLPNGRTKQVAVKVQRPDLLSRCSLDLFVIRRGLEVTMRIVPGLKKKAGSIIGVVDNAGKRFIDELDYKREAANQERFRSFVQGNALLGGSIVVPEVYNATQHVLVSEWIDGSKFSDLKEEAKDPQKRASSMLLVKALVNCYLVQLLETGFLHADPHPGNFLRTPDGRLCMLDFGLVTEIEEDQRLALVEYVAHLSAKDYNATLGDLCRLGFIPKEVYEDPQMRDDVLPLVSHLVETFHEGGTESMNIESMGRELEQLTKQYTMRVPDYFGLILRAFGTLEGLGLTVDDTFQITEECMPYLAKRLLSDNTVRVREALRSFLYGTDGVLRADRVQKLIDGYTSFTLDVTGLERDMAAAESAPSGEGGRAAANRRGQKRNERPIEVLRKSKAIEEGDPPPPPEDQEEDDADAADHIHVDEQGFAIQRKKITPIMHYYPSEHSNNDTLTAAGKGNTTTVSATRAMAGRRRPRRGGLTKQAEEMLKLVFAPEGNYMQELIVDEMVRLTDALARTVTAVPARAVRMITGLFPAPFSDKRSWLANLILLPLLPVTAPIGVVNALSSRVEQMTTLDEDDLRALLSAREVLLTILQPNTSPQVDERTRRNLMRRFVRLEALLRMQAAMSAVSPGVPNMAGQFASKLTSRVMRRTVGRLRRTGGRESEGGDVAALQQQVQGSDDGKTADERERERGRGRARQREREREGAKVS</sequence>
<feature type="region of interest" description="Disordered" evidence="2">
    <location>
        <begin position="1052"/>
        <end position="1105"/>
    </location>
</feature>
<feature type="region of interest" description="Disordered" evidence="2">
    <location>
        <begin position="28"/>
        <end position="60"/>
    </location>
</feature>
<reference evidence="5 6" key="1">
    <citation type="submission" date="2014-11" db="EMBL/GenBank/DDBJ databases">
        <authorList>
            <person name="Zhu J."/>
            <person name="Qi W."/>
            <person name="Song R."/>
        </authorList>
    </citation>
    <scope>NUCLEOTIDE SEQUENCE [LARGE SCALE GENOMIC DNA]</scope>
</reference>
<dbReference type="OMA" id="YTEITFR"/>